<comment type="caution">
    <text evidence="3">The sequence shown here is derived from an EMBL/GenBank/DDBJ whole genome shotgun (WGS) entry which is preliminary data.</text>
</comment>
<sequence>MLVNVLRVSVFTALLALGSACADEAFSIKGPNERIITHKQSNYSSKEGWKEDLDGLNEEIDKLVNQRNLYLAKATRLQNQGDRLQFENNNLIDARRAWQQAQINREIATRIQEEIDALEDRRQKVLQKHGVSDYSKEEVNS</sequence>
<protein>
    <recommendedName>
        <fullName evidence="5">OmpH family outer membrane protein</fullName>
    </recommendedName>
</protein>
<keyword evidence="2" id="KW-0732">Signal</keyword>
<evidence type="ECO:0000313" key="4">
    <source>
        <dbReference type="Proteomes" id="UP000217838"/>
    </source>
</evidence>
<name>A0A2A4YNA2_UNCAE</name>
<dbReference type="EMBL" id="NVUU01000005">
    <property type="protein sequence ID" value="PCI95959.1"/>
    <property type="molecule type" value="Genomic_DNA"/>
</dbReference>
<dbReference type="AlphaFoldDB" id="A0A2A4YNA2"/>
<keyword evidence="1" id="KW-0175">Coiled coil</keyword>
<evidence type="ECO:0008006" key="5">
    <source>
        <dbReference type="Google" id="ProtNLM"/>
    </source>
</evidence>
<accession>A0A2A4YNA2</accession>
<evidence type="ECO:0000256" key="2">
    <source>
        <dbReference type="SAM" id="SignalP"/>
    </source>
</evidence>
<feature type="chain" id="PRO_5013060010" description="OmpH family outer membrane protein" evidence="2">
    <location>
        <begin position="23"/>
        <end position="141"/>
    </location>
</feature>
<feature type="signal peptide" evidence="2">
    <location>
        <begin position="1"/>
        <end position="22"/>
    </location>
</feature>
<gene>
    <name evidence="3" type="ORF">COB11_00745</name>
</gene>
<proteinExistence type="predicted"/>
<dbReference type="Proteomes" id="UP000217838">
    <property type="component" value="Unassembled WGS sequence"/>
</dbReference>
<organism evidence="3 4">
    <name type="scientific">Aerophobetes bacterium</name>
    <dbReference type="NCBI Taxonomy" id="2030807"/>
    <lineage>
        <taxon>Bacteria</taxon>
        <taxon>Candidatus Aerophobota</taxon>
    </lineage>
</organism>
<dbReference type="PROSITE" id="PS51257">
    <property type="entry name" value="PROKAR_LIPOPROTEIN"/>
    <property type="match status" value="1"/>
</dbReference>
<reference evidence="4" key="1">
    <citation type="submission" date="2017-08" db="EMBL/GenBank/DDBJ databases">
        <title>A dynamic microbial community with high functional redundancy inhabits the cold, oxic subseafloor aquifer.</title>
        <authorList>
            <person name="Tully B.J."/>
            <person name="Wheat C.G."/>
            <person name="Glazer B.T."/>
            <person name="Huber J.A."/>
        </authorList>
    </citation>
    <scope>NUCLEOTIDE SEQUENCE [LARGE SCALE GENOMIC DNA]</scope>
</reference>
<evidence type="ECO:0000313" key="3">
    <source>
        <dbReference type="EMBL" id="PCI95959.1"/>
    </source>
</evidence>
<evidence type="ECO:0000256" key="1">
    <source>
        <dbReference type="SAM" id="Coils"/>
    </source>
</evidence>
<feature type="coiled-coil region" evidence="1">
    <location>
        <begin position="46"/>
        <end position="80"/>
    </location>
</feature>